<organism evidence="1 2">
    <name type="scientific">Cyclobacterium amurskyense</name>
    <dbReference type="NCBI Taxonomy" id="320787"/>
    <lineage>
        <taxon>Bacteria</taxon>
        <taxon>Pseudomonadati</taxon>
        <taxon>Bacteroidota</taxon>
        <taxon>Cytophagia</taxon>
        <taxon>Cytophagales</taxon>
        <taxon>Cyclobacteriaceae</taxon>
        <taxon>Cyclobacterium</taxon>
    </lineage>
</organism>
<reference evidence="1 2" key="1">
    <citation type="submission" date="2015-07" db="EMBL/GenBank/DDBJ databases">
        <authorList>
            <person name="Kim K.M."/>
        </authorList>
    </citation>
    <scope>NUCLEOTIDE SEQUENCE [LARGE SCALE GENOMIC DNA]</scope>
    <source>
        <strain evidence="1 2">KCTC 12363</strain>
    </source>
</reference>
<dbReference type="OrthoDB" id="1100397at2"/>
<evidence type="ECO:0000313" key="2">
    <source>
        <dbReference type="Proteomes" id="UP000036520"/>
    </source>
</evidence>
<dbReference type="KEGG" id="camu:CA2015_3559"/>
<dbReference type="RefSeq" id="WP_014021632.1">
    <property type="nucleotide sequence ID" value="NZ_CP012040.1"/>
</dbReference>
<keyword evidence="2" id="KW-1185">Reference proteome</keyword>
<sequence>MLIIILLSLSNCSEDKLKSDNVKSFTEKTIPRTVNLAGKKYFFEEIKVPLKIFIKNNKLIIGESRRVPEDFPPIHVLDAKKMKYLRPFGKIGFGPGEVSDVSGIDLGANDNTFWVYSAMSKHFSEFDLDDTTSLSKNQIKQEGDFYMAMAMAWSSDSTVMCRMVNDPHQFVEFSIDGRRLANYGKWEDHLVREDLTNYMMSDLHMGWFKGNQINNVYASAGVYRDRIEILNKEKGKIFITDGPFNYIPKFTIANSSGSSNKLIVGIAEPLAYLDIAISKNYIFGLYSDKTEKQLRESNEIANDIYAFDLEGKIKCNFILDISIRGLAVDEESQKLYGITTDEDPGIAVFDLPDLK</sequence>
<accession>A0A0H4PFC9</accession>
<dbReference type="AlphaFoldDB" id="A0A0H4PFC9"/>
<dbReference type="Pfam" id="PF15869">
    <property type="entry name" value="TolB_like"/>
    <property type="match status" value="1"/>
</dbReference>
<dbReference type="EMBL" id="CP012040">
    <property type="protein sequence ID" value="AKP52939.1"/>
    <property type="molecule type" value="Genomic_DNA"/>
</dbReference>
<name>A0A0H4PFC9_9BACT</name>
<proteinExistence type="predicted"/>
<dbReference type="Proteomes" id="UP000036520">
    <property type="component" value="Chromosome"/>
</dbReference>
<dbReference type="STRING" id="320787.CA2015_3559"/>
<dbReference type="SUPFAM" id="SSF50969">
    <property type="entry name" value="YVTN repeat-like/Quinoprotein amine dehydrogenase"/>
    <property type="match status" value="1"/>
</dbReference>
<protein>
    <submittedName>
        <fullName evidence="1">Uncharacterized protein</fullName>
    </submittedName>
</protein>
<dbReference type="PATRIC" id="fig|320787.5.peg.3896"/>
<gene>
    <name evidence="1" type="ORF">CA2015_3559</name>
</gene>
<dbReference type="InterPro" id="IPR011044">
    <property type="entry name" value="Quino_amine_DH_bsu"/>
</dbReference>
<evidence type="ECO:0000313" key="1">
    <source>
        <dbReference type="EMBL" id="AKP52939.1"/>
    </source>
</evidence>